<evidence type="ECO:0000313" key="4">
    <source>
        <dbReference type="Proteomes" id="UP000236151"/>
    </source>
</evidence>
<keyword evidence="1" id="KW-0812">Transmembrane</keyword>
<sequence length="129" mass="15224">MIVSFDNENFNWIKLIISWALLFALAIIAVLIKVERRNAQRIKTDKTGAFDIVNTLKFYDDRIVMENEALKSKGELRYDQFYAVMESKDYFIFYLTANQASLIRKKDVDNLNDFKEFIVGKFQGRYKSI</sequence>
<name>A0A2K2EZD4_9CLOT</name>
<dbReference type="OrthoDB" id="1706509at2"/>
<keyword evidence="1" id="KW-1133">Transmembrane helix</keyword>
<accession>A0A2K2EZD4</accession>
<keyword evidence="1" id="KW-0472">Membrane</keyword>
<gene>
    <name evidence="3" type="ORF">CDQ84_18515</name>
</gene>
<keyword evidence="4" id="KW-1185">Reference proteome</keyword>
<dbReference type="AlphaFoldDB" id="A0A2K2EZD4"/>
<evidence type="ECO:0000256" key="1">
    <source>
        <dbReference type="SAM" id="Phobius"/>
    </source>
</evidence>
<organism evidence="3 4">
    <name type="scientific">Clostridium thermosuccinogenes</name>
    <dbReference type="NCBI Taxonomy" id="84032"/>
    <lineage>
        <taxon>Bacteria</taxon>
        <taxon>Bacillati</taxon>
        <taxon>Bacillota</taxon>
        <taxon>Clostridia</taxon>
        <taxon>Eubacteriales</taxon>
        <taxon>Clostridiaceae</taxon>
        <taxon>Clostridium</taxon>
    </lineage>
</organism>
<evidence type="ECO:0000259" key="2">
    <source>
        <dbReference type="Pfam" id="PF14317"/>
    </source>
</evidence>
<feature type="transmembrane region" description="Helical" evidence="1">
    <location>
        <begin position="12"/>
        <end position="32"/>
    </location>
</feature>
<protein>
    <recommendedName>
        <fullName evidence="2">YcxB-like C-terminal domain-containing protein</fullName>
    </recommendedName>
</protein>
<dbReference type="Pfam" id="PF14317">
    <property type="entry name" value="YcxB"/>
    <property type="match status" value="1"/>
</dbReference>
<dbReference type="KEGG" id="cthd:CDO33_02525"/>
<dbReference type="Proteomes" id="UP000236151">
    <property type="component" value="Unassembled WGS sequence"/>
</dbReference>
<dbReference type="InterPro" id="IPR025588">
    <property type="entry name" value="YcxB-like_C"/>
</dbReference>
<comment type="caution">
    <text evidence="3">The sequence shown here is derived from an EMBL/GenBank/DDBJ whole genome shotgun (WGS) entry which is preliminary data.</text>
</comment>
<dbReference type="EMBL" id="NIOJ01000094">
    <property type="protein sequence ID" value="PNT94697.1"/>
    <property type="molecule type" value="Genomic_DNA"/>
</dbReference>
<feature type="domain" description="YcxB-like C-terminal" evidence="2">
    <location>
        <begin position="58"/>
        <end position="118"/>
    </location>
</feature>
<reference evidence="4" key="1">
    <citation type="submission" date="2017-06" db="EMBL/GenBank/DDBJ databases">
        <title>Investigating the central metabolism of Clostridium thermosuccinogenes.</title>
        <authorList>
            <person name="Koendjbiharie J.G."/>
            <person name="Van Kranenburg R."/>
            <person name="Vriesendorp B."/>
        </authorList>
    </citation>
    <scope>NUCLEOTIDE SEQUENCE [LARGE SCALE GENOMIC DNA]</scope>
    <source>
        <strain evidence="4">DSM 5806</strain>
    </source>
</reference>
<evidence type="ECO:0000313" key="3">
    <source>
        <dbReference type="EMBL" id="PNT94697.1"/>
    </source>
</evidence>
<proteinExistence type="predicted"/>